<dbReference type="EMBL" id="BGPR01000009">
    <property type="protein sequence ID" value="GBL76092.1"/>
    <property type="molecule type" value="Genomic_DNA"/>
</dbReference>
<accession>A0A4Y2A8F0</accession>
<evidence type="ECO:0000313" key="3">
    <source>
        <dbReference type="Proteomes" id="UP000499080"/>
    </source>
</evidence>
<gene>
    <name evidence="2" type="ORF">AVEN_234394_1</name>
</gene>
<dbReference type="OrthoDB" id="6747067at2759"/>
<proteinExistence type="predicted"/>
<comment type="caution">
    <text evidence="2">The sequence shown here is derived from an EMBL/GenBank/DDBJ whole genome shotgun (WGS) entry which is preliminary data.</text>
</comment>
<feature type="region of interest" description="Disordered" evidence="1">
    <location>
        <begin position="1"/>
        <end position="42"/>
    </location>
</feature>
<dbReference type="AlphaFoldDB" id="A0A4Y2A8F0"/>
<protein>
    <submittedName>
        <fullName evidence="2">Uncharacterized protein</fullName>
    </submittedName>
</protein>
<name>A0A4Y2A8F0_ARAVE</name>
<reference evidence="2 3" key="1">
    <citation type="journal article" date="2019" name="Sci. Rep.">
        <title>Orb-weaving spider Araneus ventricosus genome elucidates the spidroin gene catalogue.</title>
        <authorList>
            <person name="Kono N."/>
            <person name="Nakamura H."/>
            <person name="Ohtoshi R."/>
            <person name="Moran D.A.P."/>
            <person name="Shinohara A."/>
            <person name="Yoshida Y."/>
            <person name="Fujiwara M."/>
            <person name="Mori M."/>
            <person name="Tomita M."/>
            <person name="Arakawa K."/>
        </authorList>
    </citation>
    <scope>NUCLEOTIDE SEQUENCE [LARGE SCALE GENOMIC DNA]</scope>
</reference>
<keyword evidence="3" id="KW-1185">Reference proteome</keyword>
<dbReference type="Proteomes" id="UP000499080">
    <property type="component" value="Unassembled WGS sequence"/>
</dbReference>
<evidence type="ECO:0000256" key="1">
    <source>
        <dbReference type="SAM" id="MobiDB-lite"/>
    </source>
</evidence>
<sequence length="126" mass="14370">MESKVGMEEEEDAKAFILPAPDNLEPPRSMGGQGRDVTGNEPGLVMSKDFIDGLSTNMFRFKDNRWELTELPIAAAYPSWILATHENEIDDAWKMIDYFPVEFKVSYNIINWPTNTSSVLDHEDQD</sequence>
<organism evidence="2 3">
    <name type="scientific">Araneus ventricosus</name>
    <name type="common">Orbweaver spider</name>
    <name type="synonym">Epeira ventricosa</name>
    <dbReference type="NCBI Taxonomy" id="182803"/>
    <lineage>
        <taxon>Eukaryota</taxon>
        <taxon>Metazoa</taxon>
        <taxon>Ecdysozoa</taxon>
        <taxon>Arthropoda</taxon>
        <taxon>Chelicerata</taxon>
        <taxon>Arachnida</taxon>
        <taxon>Araneae</taxon>
        <taxon>Araneomorphae</taxon>
        <taxon>Entelegynae</taxon>
        <taxon>Araneoidea</taxon>
        <taxon>Araneidae</taxon>
        <taxon>Araneus</taxon>
    </lineage>
</organism>
<evidence type="ECO:0000313" key="2">
    <source>
        <dbReference type="EMBL" id="GBL76092.1"/>
    </source>
</evidence>